<proteinExistence type="predicted"/>
<feature type="compositionally biased region" description="Basic residues" evidence="1">
    <location>
        <begin position="125"/>
        <end position="137"/>
    </location>
</feature>
<evidence type="ECO:0000313" key="4">
    <source>
        <dbReference type="Proteomes" id="UP000317835"/>
    </source>
</evidence>
<dbReference type="EMBL" id="CP036426">
    <property type="protein sequence ID" value="QDV33728.1"/>
    <property type="molecule type" value="Genomic_DNA"/>
</dbReference>
<dbReference type="InterPro" id="IPR009057">
    <property type="entry name" value="Homeodomain-like_sf"/>
</dbReference>
<dbReference type="OrthoDB" id="8479510at2"/>
<gene>
    <name evidence="3" type="ORF">ElP_16050</name>
</gene>
<evidence type="ECO:0000256" key="1">
    <source>
        <dbReference type="SAM" id="MobiDB-lite"/>
    </source>
</evidence>
<dbReference type="AlphaFoldDB" id="A0A518GYQ0"/>
<feature type="domain" description="Winged helix-turn helix" evidence="2">
    <location>
        <begin position="92"/>
        <end position="145"/>
    </location>
</feature>
<organism evidence="3 4">
    <name type="scientific">Tautonia plasticadhaerens</name>
    <dbReference type="NCBI Taxonomy" id="2527974"/>
    <lineage>
        <taxon>Bacteria</taxon>
        <taxon>Pseudomonadati</taxon>
        <taxon>Planctomycetota</taxon>
        <taxon>Planctomycetia</taxon>
        <taxon>Isosphaerales</taxon>
        <taxon>Isosphaeraceae</taxon>
        <taxon>Tautonia</taxon>
    </lineage>
</organism>
<reference evidence="3 4" key="1">
    <citation type="submission" date="2019-02" db="EMBL/GenBank/DDBJ databases">
        <title>Deep-cultivation of Planctomycetes and their phenomic and genomic characterization uncovers novel biology.</title>
        <authorList>
            <person name="Wiegand S."/>
            <person name="Jogler M."/>
            <person name="Boedeker C."/>
            <person name="Pinto D."/>
            <person name="Vollmers J."/>
            <person name="Rivas-Marin E."/>
            <person name="Kohn T."/>
            <person name="Peeters S.H."/>
            <person name="Heuer A."/>
            <person name="Rast P."/>
            <person name="Oberbeckmann S."/>
            <person name="Bunk B."/>
            <person name="Jeske O."/>
            <person name="Meyerdierks A."/>
            <person name="Storesund J.E."/>
            <person name="Kallscheuer N."/>
            <person name="Luecker S."/>
            <person name="Lage O.M."/>
            <person name="Pohl T."/>
            <person name="Merkel B.J."/>
            <person name="Hornburger P."/>
            <person name="Mueller R.-W."/>
            <person name="Bruemmer F."/>
            <person name="Labrenz M."/>
            <person name="Spormann A.M."/>
            <person name="Op den Camp H."/>
            <person name="Overmann J."/>
            <person name="Amann R."/>
            <person name="Jetten M.S.M."/>
            <person name="Mascher T."/>
            <person name="Medema M.H."/>
            <person name="Devos D.P."/>
            <person name="Kaster A.-K."/>
            <person name="Ovreas L."/>
            <person name="Rohde M."/>
            <person name="Galperin M.Y."/>
            <person name="Jogler C."/>
        </authorList>
    </citation>
    <scope>NUCLEOTIDE SEQUENCE [LARGE SCALE GENOMIC DNA]</scope>
    <source>
        <strain evidence="3 4">ElP</strain>
    </source>
</reference>
<sequence>MGMRPIGTAEELERRRRRAVELVKQGESPAKVAYFLGCGRSSVYTWVKLDREAPERLVARPHPGPTPRLTNEQVGELEGLLLQGARAHGWPNDLWNAHRVAEVIRRRFGVEYHVEHARKLIRRRLNRAGQRPQRRAKQRNEEGIAR</sequence>
<evidence type="ECO:0000259" key="2">
    <source>
        <dbReference type="Pfam" id="PF13592"/>
    </source>
</evidence>
<dbReference type="KEGG" id="tpla:ElP_16050"/>
<dbReference type="Proteomes" id="UP000317835">
    <property type="component" value="Chromosome"/>
</dbReference>
<evidence type="ECO:0000313" key="3">
    <source>
        <dbReference type="EMBL" id="QDV33728.1"/>
    </source>
</evidence>
<dbReference type="InterPro" id="IPR025959">
    <property type="entry name" value="Winged_HTH_dom"/>
</dbReference>
<dbReference type="Pfam" id="PF13592">
    <property type="entry name" value="HTH_33"/>
    <property type="match status" value="1"/>
</dbReference>
<feature type="region of interest" description="Disordered" evidence="1">
    <location>
        <begin position="125"/>
        <end position="146"/>
    </location>
</feature>
<dbReference type="SUPFAM" id="SSF46689">
    <property type="entry name" value="Homeodomain-like"/>
    <property type="match status" value="1"/>
</dbReference>
<keyword evidence="4" id="KW-1185">Reference proteome</keyword>
<dbReference type="Pfam" id="PF13384">
    <property type="entry name" value="HTH_23"/>
    <property type="match status" value="1"/>
</dbReference>
<protein>
    <recommendedName>
        <fullName evidence="2">Winged helix-turn helix domain-containing protein</fullName>
    </recommendedName>
</protein>
<name>A0A518GYQ0_9BACT</name>
<accession>A0A518GYQ0</accession>